<evidence type="ECO:0000256" key="3">
    <source>
        <dbReference type="ARBA" id="ARBA00023125"/>
    </source>
</evidence>
<feature type="domain" description="HTH lysR-type" evidence="5">
    <location>
        <begin position="1"/>
        <end position="59"/>
    </location>
</feature>
<reference evidence="7" key="1">
    <citation type="submission" date="2016-10" db="EMBL/GenBank/DDBJ databases">
        <authorList>
            <person name="Varghese N."/>
            <person name="Submissions S."/>
        </authorList>
    </citation>
    <scope>NUCLEOTIDE SEQUENCE [LARGE SCALE GENOMIC DNA]</scope>
    <source>
        <strain evidence="7">DSM 217</strain>
    </source>
</reference>
<dbReference type="SUPFAM" id="SSF46785">
    <property type="entry name" value="Winged helix' DNA-binding domain"/>
    <property type="match status" value="1"/>
</dbReference>
<dbReference type="InterPro" id="IPR000847">
    <property type="entry name" value="LysR_HTH_N"/>
</dbReference>
<gene>
    <name evidence="6" type="ORF">SAMN05421783_12818</name>
</gene>
<dbReference type="EMBL" id="FNNZ01000028">
    <property type="protein sequence ID" value="SDX46516.1"/>
    <property type="molecule type" value="Genomic_DNA"/>
</dbReference>
<evidence type="ECO:0000256" key="1">
    <source>
        <dbReference type="ARBA" id="ARBA00009437"/>
    </source>
</evidence>
<evidence type="ECO:0000259" key="5">
    <source>
        <dbReference type="PROSITE" id="PS50931"/>
    </source>
</evidence>
<comment type="similarity">
    <text evidence="1">Belongs to the LysR transcriptional regulatory family.</text>
</comment>
<dbReference type="STRING" id="1058.SAMN05421783_12818"/>
<sequence length="311" mass="34303">MNLQQLRIVRETVRRNFNLTEVANALYTAQSGVSKHIKDLEDELGMELFVRRGKRLLGLTEPGKELLPIVERILIDTQNIKHLGEQFAQQDTGHLAIATTHTQARYALPAVVTRFKQAFPKVYLELHECGPGEIVSLLRDGQVDIGIATEALGSEEDLVSFPYYRWKHAVIVPTTHPLTDVSPLILSAIADYPIITYYPGNTGRARIDAAFARAGVVPDIVMSALDADVIKAYVELGMGVGIIAAMAFNPARDGGLCLLDTPDMFEVNTARLGLRRGHYLRDYAVRFILECAPALTAEQIKDAVFPKAALP</sequence>
<dbReference type="PROSITE" id="PS50931">
    <property type="entry name" value="HTH_LYSR"/>
    <property type="match status" value="1"/>
</dbReference>
<dbReference type="Gene3D" id="3.40.190.10">
    <property type="entry name" value="Periplasmic binding protein-like II"/>
    <property type="match status" value="2"/>
</dbReference>
<keyword evidence="3" id="KW-0238">DNA-binding</keyword>
<keyword evidence="7" id="KW-1185">Reference proteome</keyword>
<protein>
    <submittedName>
        <fullName evidence="6">LysR family transcriptional regulator, cys regulon transcriptional activator</fullName>
    </submittedName>
</protein>
<evidence type="ECO:0000313" key="7">
    <source>
        <dbReference type="Proteomes" id="UP000198816"/>
    </source>
</evidence>
<dbReference type="InterPro" id="IPR037423">
    <property type="entry name" value="CysB_PBP2"/>
</dbReference>
<dbReference type="GO" id="GO:0019344">
    <property type="term" value="P:cysteine biosynthetic process"/>
    <property type="evidence" value="ECO:0007669"/>
    <property type="project" value="TreeGrafter"/>
</dbReference>
<dbReference type="Pfam" id="PF00126">
    <property type="entry name" value="HTH_1"/>
    <property type="match status" value="1"/>
</dbReference>
<keyword evidence="4" id="KW-0804">Transcription</keyword>
<dbReference type="InterPro" id="IPR036390">
    <property type="entry name" value="WH_DNA-bd_sf"/>
</dbReference>
<dbReference type="OrthoDB" id="5297026at2"/>
<dbReference type="AlphaFoldDB" id="A0A1H3BXC7"/>
<dbReference type="GO" id="GO:0003700">
    <property type="term" value="F:DNA-binding transcription factor activity"/>
    <property type="evidence" value="ECO:0007669"/>
    <property type="project" value="InterPro"/>
</dbReference>
<dbReference type="SUPFAM" id="SSF53850">
    <property type="entry name" value="Periplasmic binding protein-like II"/>
    <property type="match status" value="1"/>
</dbReference>
<dbReference type="PANTHER" id="PTHR30126">
    <property type="entry name" value="HTH-TYPE TRANSCRIPTIONAL REGULATOR"/>
    <property type="match status" value="1"/>
</dbReference>
<keyword evidence="2" id="KW-0805">Transcription regulation</keyword>
<dbReference type="Proteomes" id="UP000198816">
    <property type="component" value="Unassembled WGS sequence"/>
</dbReference>
<name>A0A1H3BXC7_THIRO</name>
<proteinExistence type="inferred from homology"/>
<evidence type="ECO:0000256" key="4">
    <source>
        <dbReference type="ARBA" id="ARBA00023163"/>
    </source>
</evidence>
<evidence type="ECO:0000313" key="6">
    <source>
        <dbReference type="EMBL" id="SDX46516.1"/>
    </source>
</evidence>
<dbReference type="InterPro" id="IPR036388">
    <property type="entry name" value="WH-like_DNA-bd_sf"/>
</dbReference>
<accession>A0A1H3BXC7</accession>
<evidence type="ECO:0000256" key="2">
    <source>
        <dbReference type="ARBA" id="ARBA00023015"/>
    </source>
</evidence>
<dbReference type="InterPro" id="IPR005119">
    <property type="entry name" value="LysR_subst-bd"/>
</dbReference>
<dbReference type="Pfam" id="PF03466">
    <property type="entry name" value="LysR_substrate"/>
    <property type="match status" value="1"/>
</dbReference>
<dbReference type="PRINTS" id="PR00039">
    <property type="entry name" value="HTHLYSR"/>
</dbReference>
<dbReference type="RefSeq" id="WP_093036989.1">
    <property type="nucleotide sequence ID" value="NZ_FNNZ01000028.1"/>
</dbReference>
<dbReference type="NCBIfam" id="NF009327">
    <property type="entry name" value="PRK12684.1"/>
    <property type="match status" value="1"/>
</dbReference>
<dbReference type="CDD" id="cd08413">
    <property type="entry name" value="PBP2_CysB_like"/>
    <property type="match status" value="1"/>
</dbReference>
<dbReference type="Gene3D" id="1.10.10.10">
    <property type="entry name" value="Winged helix-like DNA-binding domain superfamily/Winged helix DNA-binding domain"/>
    <property type="match status" value="1"/>
</dbReference>
<dbReference type="GO" id="GO:0000976">
    <property type="term" value="F:transcription cis-regulatory region binding"/>
    <property type="evidence" value="ECO:0007669"/>
    <property type="project" value="TreeGrafter"/>
</dbReference>
<dbReference type="PANTHER" id="PTHR30126:SF6">
    <property type="entry name" value="HTH-TYPE TRANSCRIPTIONAL REGULATOR CYSB-RELATED"/>
    <property type="match status" value="1"/>
</dbReference>
<organism evidence="6 7">
    <name type="scientific">Thiocapsa roseopersicina</name>
    <dbReference type="NCBI Taxonomy" id="1058"/>
    <lineage>
        <taxon>Bacteria</taxon>
        <taxon>Pseudomonadati</taxon>
        <taxon>Pseudomonadota</taxon>
        <taxon>Gammaproteobacteria</taxon>
        <taxon>Chromatiales</taxon>
        <taxon>Chromatiaceae</taxon>
        <taxon>Thiocapsa</taxon>
    </lineage>
</organism>